<keyword evidence="1 2" id="KW-0732">Signal</keyword>
<dbReference type="RefSeq" id="WP_112054122.1">
    <property type="nucleotide sequence ID" value="NZ_QLSX01000003.1"/>
</dbReference>
<comment type="caution">
    <text evidence="4">The sequence shown here is derived from an EMBL/GenBank/DDBJ whole genome shotgun (WGS) entry which is preliminary data.</text>
</comment>
<feature type="signal peptide" evidence="2">
    <location>
        <begin position="1"/>
        <end position="25"/>
    </location>
</feature>
<dbReference type="InterPro" id="IPR011250">
    <property type="entry name" value="OMP/PagP_B-barrel"/>
</dbReference>
<sequence length="178" mass="18950">MKRLIAPVAACAVVGALGVSGSAQAEQMSITPAAYLGADVMFWNFDPQGSSSAESEALRLRAGMQFNDYFAIEGHLATGGSDSIGGVDIDLDYLAGIFAKGFLPVSREFRLYALLGASEVSFNDVTFNGDDSESGFSGGVGAEFDMSRNLSFGADYIRYLDEDNFTFDGFSLGATYRF</sequence>
<dbReference type="InterPro" id="IPR006315">
    <property type="entry name" value="OM_autotransptr_brl_dom"/>
</dbReference>
<evidence type="ECO:0000259" key="3">
    <source>
        <dbReference type="Pfam" id="PF13505"/>
    </source>
</evidence>
<evidence type="ECO:0000256" key="2">
    <source>
        <dbReference type="SAM" id="SignalP"/>
    </source>
</evidence>
<gene>
    <name evidence="4" type="ORF">BCL93_103154</name>
</gene>
<dbReference type="Pfam" id="PF13505">
    <property type="entry name" value="OMP_b-brl"/>
    <property type="match status" value="1"/>
</dbReference>
<dbReference type="Gene3D" id="2.40.160.20">
    <property type="match status" value="1"/>
</dbReference>
<evidence type="ECO:0000256" key="1">
    <source>
        <dbReference type="ARBA" id="ARBA00022729"/>
    </source>
</evidence>
<evidence type="ECO:0000313" key="5">
    <source>
        <dbReference type="Proteomes" id="UP000249700"/>
    </source>
</evidence>
<name>A0A328XZC8_9GAMM</name>
<dbReference type="SUPFAM" id="SSF56925">
    <property type="entry name" value="OMPA-like"/>
    <property type="match status" value="1"/>
</dbReference>
<feature type="chain" id="PRO_5016461393" evidence="2">
    <location>
        <begin position="26"/>
        <end position="178"/>
    </location>
</feature>
<dbReference type="OrthoDB" id="6115907at2"/>
<proteinExistence type="predicted"/>
<evidence type="ECO:0000313" key="4">
    <source>
        <dbReference type="EMBL" id="RAR62923.1"/>
    </source>
</evidence>
<feature type="domain" description="Outer membrane protein beta-barrel" evidence="3">
    <location>
        <begin position="10"/>
        <end position="178"/>
    </location>
</feature>
<reference evidence="4 5" key="1">
    <citation type="submission" date="2018-06" db="EMBL/GenBank/DDBJ databases">
        <title>Comparative analysis of microorganisms from saline springs in Andes Mountain Range, Colombia.</title>
        <authorList>
            <person name="Rubin E."/>
        </authorList>
    </citation>
    <scope>NUCLEOTIDE SEQUENCE [LARGE SCALE GENOMIC DNA]</scope>
    <source>
        <strain evidence="4 5">USBA-857</strain>
    </source>
</reference>
<dbReference type="Proteomes" id="UP000249700">
    <property type="component" value="Unassembled WGS sequence"/>
</dbReference>
<dbReference type="NCBIfam" id="TIGR01414">
    <property type="entry name" value="autotrans_barl"/>
    <property type="match status" value="1"/>
</dbReference>
<dbReference type="GO" id="GO:0019867">
    <property type="term" value="C:outer membrane"/>
    <property type="evidence" value="ECO:0007669"/>
    <property type="project" value="InterPro"/>
</dbReference>
<dbReference type="AlphaFoldDB" id="A0A328XZC8"/>
<accession>A0A328XZC8</accession>
<protein>
    <submittedName>
        <fullName evidence="4">Outer membrane autotransporter protein/predicted outer membrane protein</fullName>
    </submittedName>
</protein>
<organism evidence="4 5">
    <name type="scientific">Onishia taeanensis</name>
    <dbReference type="NCBI Taxonomy" id="284577"/>
    <lineage>
        <taxon>Bacteria</taxon>
        <taxon>Pseudomonadati</taxon>
        <taxon>Pseudomonadota</taxon>
        <taxon>Gammaproteobacteria</taxon>
        <taxon>Oceanospirillales</taxon>
        <taxon>Halomonadaceae</taxon>
        <taxon>Onishia</taxon>
    </lineage>
</organism>
<dbReference type="InterPro" id="IPR027385">
    <property type="entry name" value="Beta-barrel_OMP"/>
</dbReference>
<dbReference type="EMBL" id="QLSX01000003">
    <property type="protein sequence ID" value="RAR62923.1"/>
    <property type="molecule type" value="Genomic_DNA"/>
</dbReference>